<dbReference type="SUPFAM" id="SSF52058">
    <property type="entry name" value="L domain-like"/>
    <property type="match status" value="1"/>
</dbReference>
<feature type="domain" description="LRRNT" evidence="16">
    <location>
        <begin position="74"/>
        <end position="108"/>
    </location>
</feature>
<feature type="region of interest" description="Disordered" evidence="15">
    <location>
        <begin position="24"/>
        <end position="67"/>
    </location>
</feature>
<dbReference type="AlphaFoldDB" id="A0A8C1BSX6"/>
<evidence type="ECO:0000256" key="11">
    <source>
        <dbReference type="ARBA" id="ARBA00022974"/>
    </source>
</evidence>
<dbReference type="GO" id="GO:0005615">
    <property type="term" value="C:extracellular space"/>
    <property type="evidence" value="ECO:0007669"/>
    <property type="project" value="UniProtKB-UniRule"/>
</dbReference>
<evidence type="ECO:0000256" key="6">
    <source>
        <dbReference type="ARBA" id="ARBA00022525"/>
    </source>
</evidence>
<dbReference type="Pfam" id="PF13855">
    <property type="entry name" value="LRR_8"/>
    <property type="match status" value="2"/>
</dbReference>
<dbReference type="SMART" id="SM00364">
    <property type="entry name" value="LRR_BAC"/>
    <property type="match status" value="5"/>
</dbReference>
<keyword evidence="11" id="KW-0654">Proteoglycan</keyword>
<evidence type="ECO:0000313" key="18">
    <source>
        <dbReference type="Proteomes" id="UP001108240"/>
    </source>
</evidence>
<evidence type="ECO:0000256" key="4">
    <source>
        <dbReference type="ARBA" id="ARBA00011144"/>
    </source>
</evidence>
<evidence type="ECO:0000259" key="16">
    <source>
        <dbReference type="SMART" id="SM00013"/>
    </source>
</evidence>
<evidence type="ECO:0000256" key="14">
    <source>
        <dbReference type="RuleBase" id="RU368043"/>
    </source>
</evidence>
<evidence type="ECO:0000256" key="8">
    <source>
        <dbReference type="ARBA" id="ARBA00022614"/>
    </source>
</evidence>
<dbReference type="Pfam" id="PF00726">
    <property type="entry name" value="IL10"/>
    <property type="match status" value="1"/>
</dbReference>
<evidence type="ECO:0000256" key="7">
    <source>
        <dbReference type="ARBA" id="ARBA00022530"/>
    </source>
</evidence>
<sequence length="540" mass="62645">MKAGLTYCSLLVLLLITDVCGQRRPKPKPVRPSTTRKPPAHKKPSPPAPKPEHEPQEPTDFPPPILGPPSEFPDCPRECFCPPSYPNALYCENRNLRKVPVIPFRTHYLYLQNNYIDQVTADPFKNCTELKWINLENNRIRLVEKQVFEKLPNLLYLYMERNQLKEVPSDLPSGLEQLRLSRNQISKIPPGAFSKMEHLALLDLHHNRIGDSSLGKNIFKDLKNLIQLNLAHNILRKMPANIPKSLFQLFLDKNNIEEIPQDYFKDFTHLAFVRLNHNHLSDKGLPKLVFNVSSMLDLHLSHNRLSTIPQFNSELEQLHLNHNDIESLNGTEICPSNSFNMHDEDGAPKLRYLRLDGNHLSPPIPSDVIMCFRHLYAIVIAQCRRVDCKTDCCSFVEGFPVRLKELRSAYREIQNFYESNDDMEPLLDENVEQNINSPYGCHVMNEILRFYLDTILPTAVQKDHLHSKTPINSIGNIFQDLKRDILKCRNYFFCQNPFEFASIKNSYEKMKEKGVYKAMGELDMLFKYIEQYLASKRGKH</sequence>
<dbReference type="PANTHER" id="PTHR45712:SF8">
    <property type="entry name" value="PROLARGIN"/>
    <property type="match status" value="1"/>
</dbReference>
<dbReference type="PROSITE" id="PS51450">
    <property type="entry name" value="LRR"/>
    <property type="match status" value="2"/>
</dbReference>
<comment type="similarity">
    <text evidence="2">Belongs to the small leucine-rich proteoglycan (SLRP) family. SLRP class II subfamily.</text>
</comment>
<keyword evidence="10" id="KW-0677">Repeat</keyword>
<dbReference type="Gene3D" id="1.20.1250.10">
    <property type="match status" value="1"/>
</dbReference>
<dbReference type="SUPFAM" id="SSF47266">
    <property type="entry name" value="4-helical cytokines"/>
    <property type="match status" value="1"/>
</dbReference>
<dbReference type="InterPro" id="IPR050333">
    <property type="entry name" value="SLRP"/>
</dbReference>
<evidence type="ECO:0000256" key="12">
    <source>
        <dbReference type="ARBA" id="ARBA00023157"/>
    </source>
</evidence>
<dbReference type="SMART" id="SM00369">
    <property type="entry name" value="LRR_TYP"/>
    <property type="match status" value="6"/>
</dbReference>
<accession>A0A8C1BSX6</accession>
<evidence type="ECO:0000313" key="17">
    <source>
        <dbReference type="Ensembl" id="ENSCCRP00000038069.2"/>
    </source>
</evidence>
<dbReference type="GO" id="GO:0006955">
    <property type="term" value="P:immune response"/>
    <property type="evidence" value="ECO:0007669"/>
    <property type="project" value="InterPro"/>
</dbReference>
<evidence type="ECO:0000256" key="10">
    <source>
        <dbReference type="ARBA" id="ARBA00022737"/>
    </source>
</evidence>
<keyword evidence="6 14" id="KW-0964">Secreted</keyword>
<evidence type="ECO:0000256" key="3">
    <source>
        <dbReference type="ARBA" id="ARBA00008813"/>
    </source>
</evidence>
<dbReference type="Proteomes" id="UP001108240">
    <property type="component" value="Unplaced"/>
</dbReference>
<protein>
    <recommendedName>
        <fullName evidence="14">Interleukin family protein</fullName>
    </recommendedName>
</protein>
<dbReference type="GO" id="GO:0005125">
    <property type="term" value="F:cytokine activity"/>
    <property type="evidence" value="ECO:0007669"/>
    <property type="project" value="UniProtKB-UniRule"/>
</dbReference>
<comment type="function">
    <text evidence="14">Immune regulatory cytokine.</text>
</comment>
<reference evidence="17" key="1">
    <citation type="submission" date="2025-08" db="UniProtKB">
        <authorList>
            <consortium name="Ensembl"/>
        </authorList>
    </citation>
    <scope>IDENTIFICATION</scope>
</reference>
<dbReference type="InterPro" id="IPR001611">
    <property type="entry name" value="Leu-rich_rpt"/>
</dbReference>
<keyword evidence="8" id="KW-0433">Leucine-rich repeat</keyword>
<evidence type="ECO:0000256" key="9">
    <source>
        <dbReference type="ARBA" id="ARBA00022729"/>
    </source>
</evidence>
<keyword evidence="12" id="KW-1015">Disulfide bond</keyword>
<dbReference type="InterPro" id="IPR032675">
    <property type="entry name" value="LRR_dom_sf"/>
</dbReference>
<keyword evidence="9 14" id="KW-0732">Signal</keyword>
<dbReference type="InterPro" id="IPR003591">
    <property type="entry name" value="Leu-rich_rpt_typical-subtyp"/>
</dbReference>
<proteinExistence type="inferred from homology"/>
<evidence type="ECO:0000256" key="15">
    <source>
        <dbReference type="SAM" id="MobiDB-lite"/>
    </source>
</evidence>
<organism evidence="17 18">
    <name type="scientific">Cyprinus carpio carpio</name>
    <dbReference type="NCBI Taxonomy" id="630221"/>
    <lineage>
        <taxon>Eukaryota</taxon>
        <taxon>Metazoa</taxon>
        <taxon>Chordata</taxon>
        <taxon>Craniata</taxon>
        <taxon>Vertebrata</taxon>
        <taxon>Euteleostomi</taxon>
        <taxon>Actinopterygii</taxon>
        <taxon>Neopterygii</taxon>
        <taxon>Teleostei</taxon>
        <taxon>Ostariophysi</taxon>
        <taxon>Cypriniformes</taxon>
        <taxon>Cyprinidae</taxon>
        <taxon>Cyprininae</taxon>
        <taxon>Cyprinus</taxon>
    </lineage>
</organism>
<evidence type="ECO:0000256" key="2">
    <source>
        <dbReference type="ARBA" id="ARBA00005818"/>
    </source>
</evidence>
<evidence type="ECO:0000256" key="13">
    <source>
        <dbReference type="ARBA" id="ARBA00023180"/>
    </source>
</evidence>
<dbReference type="Gene3D" id="3.80.10.10">
    <property type="entry name" value="Ribonuclease Inhibitor"/>
    <property type="match status" value="3"/>
</dbReference>
<comment type="similarity">
    <text evidence="3 14">Belongs to the IL-10 family.</text>
</comment>
<dbReference type="FunFam" id="3.80.10.10:FF:000092">
    <property type="entry name" value="keratocan isoform X1"/>
    <property type="match status" value="1"/>
</dbReference>
<dbReference type="InterPro" id="IPR020443">
    <property type="entry name" value="IL-10/19/20/24/26"/>
</dbReference>
<dbReference type="FunFam" id="3.80.10.10:FF:000133">
    <property type="entry name" value="prolargin"/>
    <property type="match status" value="1"/>
</dbReference>
<feature type="signal peptide" evidence="14">
    <location>
        <begin position="1"/>
        <end position="21"/>
    </location>
</feature>
<dbReference type="GO" id="GO:0001817">
    <property type="term" value="P:regulation of cytokine production"/>
    <property type="evidence" value="ECO:0007669"/>
    <property type="project" value="UniProtKB-ARBA"/>
</dbReference>
<name>A0A8C1BSX6_CYPCA</name>
<keyword evidence="13" id="KW-0325">Glycoprotein</keyword>
<comment type="subunit">
    <text evidence="4">Homodimer. Interacts with IL10RA and IL10RB.</text>
</comment>
<dbReference type="PANTHER" id="PTHR45712">
    <property type="entry name" value="AGAP008170-PA"/>
    <property type="match status" value="1"/>
</dbReference>
<reference evidence="17" key="2">
    <citation type="submission" date="2025-09" db="UniProtKB">
        <authorList>
            <consortium name="Ensembl"/>
        </authorList>
    </citation>
    <scope>IDENTIFICATION</scope>
</reference>
<dbReference type="SMART" id="SM00013">
    <property type="entry name" value="LRRNT"/>
    <property type="match status" value="1"/>
</dbReference>
<dbReference type="GeneTree" id="ENSGT00940000160163"/>
<keyword evidence="18" id="KW-1185">Reference proteome</keyword>
<keyword evidence="5 14" id="KW-0202">Cytokine</keyword>
<dbReference type="OMA" id="ADPFKNC"/>
<evidence type="ECO:0000256" key="5">
    <source>
        <dbReference type="ARBA" id="ARBA00022514"/>
    </source>
</evidence>
<comment type="subcellular location">
    <subcellularLocation>
        <location evidence="1">Secreted</location>
        <location evidence="1">Extracellular space</location>
        <location evidence="1">Extracellular matrix</location>
    </subcellularLocation>
</comment>
<dbReference type="InterPro" id="IPR000372">
    <property type="entry name" value="LRRNT"/>
</dbReference>
<keyword evidence="7" id="KW-0272">Extracellular matrix</keyword>
<dbReference type="InterPro" id="IPR000098">
    <property type="entry name" value="IL-10"/>
</dbReference>
<dbReference type="Ensembl" id="ENSCCRT00000041243.2">
    <property type="protein sequence ID" value="ENSCCRP00000038069.2"/>
    <property type="gene ID" value="ENSCCRG00000028493.2"/>
</dbReference>
<evidence type="ECO:0000256" key="1">
    <source>
        <dbReference type="ARBA" id="ARBA00004498"/>
    </source>
</evidence>
<feature type="chain" id="PRO_5039962952" description="Interleukin family protein" evidence="14">
    <location>
        <begin position="22"/>
        <end position="540"/>
    </location>
</feature>
<dbReference type="PRINTS" id="PR01294">
    <property type="entry name" value="INTRLEUKIN10"/>
</dbReference>
<dbReference type="SMART" id="SM00188">
    <property type="entry name" value="IL10"/>
    <property type="match status" value="1"/>
</dbReference>
<dbReference type="InterPro" id="IPR009079">
    <property type="entry name" value="4_helix_cytokine-like_core"/>
</dbReference>